<evidence type="ECO:0000256" key="9">
    <source>
        <dbReference type="ARBA" id="ARBA00022989"/>
    </source>
</evidence>
<evidence type="ECO:0000256" key="15">
    <source>
        <dbReference type="SAM" id="Phobius"/>
    </source>
</evidence>
<dbReference type="SUPFAM" id="SSF103473">
    <property type="entry name" value="MFS general substrate transporter"/>
    <property type="match status" value="1"/>
</dbReference>
<evidence type="ECO:0000256" key="6">
    <source>
        <dbReference type="ARBA" id="ARBA00022692"/>
    </source>
</evidence>
<evidence type="ECO:0000256" key="3">
    <source>
        <dbReference type="ARBA" id="ARBA00007333"/>
    </source>
</evidence>
<keyword evidence="6 15" id="KW-0812">Transmembrane</keyword>
<evidence type="ECO:0000256" key="4">
    <source>
        <dbReference type="ARBA" id="ARBA00022448"/>
    </source>
</evidence>
<comment type="subcellular location">
    <subcellularLocation>
        <location evidence="1">Membrane</location>
        <topology evidence="1">Multi-pass membrane protein</topology>
    </subcellularLocation>
    <subcellularLocation>
        <location evidence="2">Mitochondrion inner membrane</location>
    </subcellularLocation>
</comment>
<dbReference type="InterPro" id="IPR011701">
    <property type="entry name" value="MFS"/>
</dbReference>
<evidence type="ECO:0000256" key="13">
    <source>
        <dbReference type="ARBA" id="ARBA00023310"/>
    </source>
</evidence>
<keyword evidence="7" id="KW-0375">Hydrogen ion transport</keyword>
<dbReference type="Proteomes" id="UP001652662">
    <property type="component" value="Chromosome 3"/>
</dbReference>
<keyword evidence="14" id="KW-0175">Coiled coil</keyword>
<sequence>MSGPAGDGQGAAETPTLGALRGHRVYARRWVFLLVLSLLSFSNATLWLSFAPVANTVAQRFVLSTEQINWLSLVYLVVSIPFGVVSIWVLDFAGLRWATVLCAWLNFAGSVLRSLPCMEIETQDPFAFLMGGQSLCALAQTLVIFSPAKLAALWFPEHQRATANMIGTMSNPLGILVANLLSPALVKNKEDVPLMLVRNKAYVILAVCFGGGIGIFSSFLALLEQVLCVKGYSNVSQLPGQTHALAVICSLFGLFGFSVAPVAMELAVECSFPVGEGAATGLVFVLGQAEGVLIMVLLTTLTVRRAEPSFSTCRDGQGPLDWMAFRDLAASSARLCASGAKVTDKMVPPVQVSPLIKLGRYSALFLGVAYGAKRYSYLKPRAEEERRIAAEEKKKQDELKRIERELAEAQEDTILK</sequence>
<feature type="transmembrane region" description="Helical" evidence="15">
    <location>
        <begin position="244"/>
        <end position="263"/>
    </location>
</feature>
<dbReference type="GeneID" id="103566771"/>
<feature type="transmembrane region" description="Helical" evidence="15">
    <location>
        <begin position="283"/>
        <end position="303"/>
    </location>
</feature>
<feature type="transmembrane region" description="Helical" evidence="15">
    <location>
        <begin position="162"/>
        <end position="181"/>
    </location>
</feature>
<dbReference type="Pfam" id="PF07690">
    <property type="entry name" value="MFS_1"/>
    <property type="match status" value="1"/>
</dbReference>
<dbReference type="Gene3D" id="1.20.1250.20">
    <property type="entry name" value="MFS general substrate transporter like domains"/>
    <property type="match status" value="1"/>
</dbReference>
<evidence type="ECO:0000256" key="7">
    <source>
        <dbReference type="ARBA" id="ARBA00022781"/>
    </source>
</evidence>
<name>A0ABM4NXE1_EQUPR</name>
<evidence type="ECO:0000313" key="16">
    <source>
        <dbReference type="Proteomes" id="UP001652662"/>
    </source>
</evidence>
<dbReference type="PANTHER" id="PTHR10924">
    <property type="entry name" value="MAJOR FACILITATOR SUPERFAMILY PROTEIN-RELATED"/>
    <property type="match status" value="1"/>
</dbReference>
<dbReference type="Pfam" id="PF05680">
    <property type="entry name" value="ATP-synt_E"/>
    <property type="match status" value="1"/>
</dbReference>
<feature type="transmembrane region" description="Helical" evidence="15">
    <location>
        <begin position="30"/>
        <end position="50"/>
    </location>
</feature>
<feature type="transmembrane region" description="Helical" evidence="15">
    <location>
        <begin position="127"/>
        <end position="150"/>
    </location>
</feature>
<keyword evidence="16" id="KW-1185">Reference proteome</keyword>
<accession>A0ABM4NXE1</accession>
<organism evidence="16 17">
    <name type="scientific">Equus przewalskii</name>
    <name type="common">Przewalski's horse</name>
    <name type="synonym">Equus caballus przewalskii</name>
    <dbReference type="NCBI Taxonomy" id="9798"/>
    <lineage>
        <taxon>Eukaryota</taxon>
        <taxon>Metazoa</taxon>
        <taxon>Chordata</taxon>
        <taxon>Craniata</taxon>
        <taxon>Vertebrata</taxon>
        <taxon>Euteleostomi</taxon>
        <taxon>Mammalia</taxon>
        <taxon>Eutheria</taxon>
        <taxon>Laurasiatheria</taxon>
        <taxon>Perissodactyla</taxon>
        <taxon>Equidae</taxon>
        <taxon>Equus</taxon>
    </lineage>
</organism>
<evidence type="ECO:0000256" key="5">
    <source>
        <dbReference type="ARBA" id="ARBA00022547"/>
    </source>
</evidence>
<proteinExistence type="inferred from homology"/>
<keyword evidence="4" id="KW-0813">Transport</keyword>
<dbReference type="PANTHER" id="PTHR10924:SF6">
    <property type="entry name" value="SOLUTE CARRIER FAMILY 49 MEMBER A3"/>
    <property type="match status" value="1"/>
</dbReference>
<feature type="transmembrane region" description="Helical" evidence="15">
    <location>
        <begin position="70"/>
        <end position="90"/>
    </location>
</feature>
<feature type="transmembrane region" description="Helical" evidence="15">
    <location>
        <begin position="201"/>
        <end position="223"/>
    </location>
</feature>
<evidence type="ECO:0000256" key="10">
    <source>
        <dbReference type="ARBA" id="ARBA00023065"/>
    </source>
</evidence>
<keyword evidence="11" id="KW-0496">Mitochondrion</keyword>
<dbReference type="InterPro" id="IPR008386">
    <property type="entry name" value="ATP_synth_F0_esu_mt"/>
</dbReference>
<evidence type="ECO:0000256" key="2">
    <source>
        <dbReference type="ARBA" id="ARBA00004273"/>
    </source>
</evidence>
<keyword evidence="10" id="KW-0406">Ion transport</keyword>
<dbReference type="InterPro" id="IPR049680">
    <property type="entry name" value="FLVCR1-2_SLC49-like"/>
</dbReference>
<evidence type="ECO:0000256" key="12">
    <source>
        <dbReference type="ARBA" id="ARBA00023136"/>
    </source>
</evidence>
<evidence type="ECO:0000256" key="14">
    <source>
        <dbReference type="SAM" id="Coils"/>
    </source>
</evidence>
<keyword evidence="5" id="KW-0138">CF(0)</keyword>
<keyword evidence="9 15" id="KW-1133">Transmembrane helix</keyword>
<dbReference type="InterPro" id="IPR036259">
    <property type="entry name" value="MFS_trans_sf"/>
</dbReference>
<protein>
    <submittedName>
        <fullName evidence="17">Solute carrier family 49 member A3 isoform X9</fullName>
    </submittedName>
</protein>
<feature type="transmembrane region" description="Helical" evidence="15">
    <location>
        <begin position="97"/>
        <end position="115"/>
    </location>
</feature>
<comment type="similarity">
    <text evidence="3">Belongs to the ATPase e subunit family.</text>
</comment>
<evidence type="ECO:0000256" key="11">
    <source>
        <dbReference type="ARBA" id="ARBA00023128"/>
    </source>
</evidence>
<keyword evidence="8" id="KW-0999">Mitochondrion inner membrane</keyword>
<keyword evidence="12 15" id="KW-0472">Membrane</keyword>
<dbReference type="RefSeq" id="XP_070469619.1">
    <property type="nucleotide sequence ID" value="XM_070613518.1"/>
</dbReference>
<feature type="coiled-coil region" evidence="14">
    <location>
        <begin position="381"/>
        <end position="412"/>
    </location>
</feature>
<keyword evidence="13" id="KW-0066">ATP synthesis</keyword>
<evidence type="ECO:0000256" key="8">
    <source>
        <dbReference type="ARBA" id="ARBA00022792"/>
    </source>
</evidence>
<gene>
    <name evidence="17" type="primary">SLC49A3</name>
</gene>
<evidence type="ECO:0000313" key="17">
    <source>
        <dbReference type="RefSeq" id="XP_070469619.1"/>
    </source>
</evidence>
<reference evidence="17" key="1">
    <citation type="submission" date="2025-08" db="UniProtKB">
        <authorList>
            <consortium name="RefSeq"/>
        </authorList>
    </citation>
    <scope>IDENTIFICATION</scope>
    <source>
        <tissue evidence="17">Blood</tissue>
    </source>
</reference>
<evidence type="ECO:0000256" key="1">
    <source>
        <dbReference type="ARBA" id="ARBA00004141"/>
    </source>
</evidence>